<dbReference type="HAMAP" id="MF_00222">
    <property type="entry name" value="Shikimate_DH_AroE"/>
    <property type="match status" value="1"/>
</dbReference>
<evidence type="ECO:0000256" key="8">
    <source>
        <dbReference type="HAMAP-Rule" id="MF_00222"/>
    </source>
</evidence>
<accession>A0A4R6YC36</accession>
<dbReference type="Proteomes" id="UP000294480">
    <property type="component" value="Unassembled WGS sequence"/>
</dbReference>
<evidence type="ECO:0000256" key="7">
    <source>
        <dbReference type="ARBA" id="ARBA00049442"/>
    </source>
</evidence>
<feature type="binding site" evidence="8">
    <location>
        <position position="109"/>
    </location>
    <ligand>
        <name>shikimate</name>
        <dbReference type="ChEBI" id="CHEBI:36208"/>
    </ligand>
</feature>
<comment type="subunit">
    <text evidence="8">Homodimer.</text>
</comment>
<gene>
    <name evidence="8" type="primary">aroE</name>
    <name evidence="12" type="ORF">DFR44_101242</name>
</gene>
<keyword evidence="4 8" id="KW-0521">NADP</keyword>
<dbReference type="EC" id="1.1.1.25" evidence="2 8"/>
<proteinExistence type="inferred from homology"/>
<feature type="domain" description="Shikimate dehydrogenase substrate binding N-terminal" evidence="10">
    <location>
        <begin position="13"/>
        <end position="96"/>
    </location>
</feature>
<feature type="domain" description="SDH C-terminal" evidence="11">
    <location>
        <begin position="261"/>
        <end position="283"/>
    </location>
</feature>
<evidence type="ECO:0000256" key="3">
    <source>
        <dbReference type="ARBA" id="ARBA00022605"/>
    </source>
</evidence>
<dbReference type="Gene3D" id="3.40.50.10860">
    <property type="entry name" value="Leucine Dehydrogenase, chain A, domain 1"/>
    <property type="match status" value="1"/>
</dbReference>
<feature type="binding site" evidence="8">
    <location>
        <position position="268"/>
    </location>
    <ligand>
        <name>shikimate</name>
        <dbReference type="ChEBI" id="CHEBI:36208"/>
    </ligand>
</feature>
<comment type="pathway">
    <text evidence="1 8">Metabolic intermediate biosynthesis; chorismate biosynthesis; chorismate from D-erythrose 4-phosphate and phosphoenolpyruvate: step 4/7.</text>
</comment>
<evidence type="ECO:0000313" key="13">
    <source>
        <dbReference type="Proteomes" id="UP000294480"/>
    </source>
</evidence>
<feature type="domain" description="Quinate/shikimate 5-dehydrogenase/glutamyl-tRNA reductase" evidence="9">
    <location>
        <begin position="124"/>
        <end position="181"/>
    </location>
</feature>
<dbReference type="SUPFAM" id="SSF53223">
    <property type="entry name" value="Aminoacid dehydrogenase-like, N-terminal domain"/>
    <property type="match status" value="1"/>
</dbReference>
<keyword evidence="13" id="KW-1185">Reference proteome</keyword>
<dbReference type="PANTHER" id="PTHR21089:SF1">
    <property type="entry name" value="BIFUNCTIONAL 3-DEHYDROQUINATE DEHYDRATASE_SHIKIMATE DEHYDROGENASE, CHLOROPLASTIC"/>
    <property type="match status" value="1"/>
</dbReference>
<evidence type="ECO:0000256" key="2">
    <source>
        <dbReference type="ARBA" id="ARBA00012962"/>
    </source>
</evidence>
<dbReference type="InterPro" id="IPR006151">
    <property type="entry name" value="Shikm_DH/Glu-tRNA_Rdtase"/>
</dbReference>
<dbReference type="GO" id="GO:0019632">
    <property type="term" value="P:shikimate metabolic process"/>
    <property type="evidence" value="ECO:0007669"/>
    <property type="project" value="InterPro"/>
</dbReference>
<feature type="binding site" evidence="8">
    <location>
        <begin position="21"/>
        <end position="23"/>
    </location>
    <ligand>
        <name>shikimate</name>
        <dbReference type="ChEBI" id="CHEBI:36208"/>
    </ligand>
</feature>
<dbReference type="GO" id="GO:0004764">
    <property type="term" value="F:shikimate 3-dehydrogenase (NADP+) activity"/>
    <property type="evidence" value="ECO:0007669"/>
    <property type="project" value="UniProtKB-UniRule"/>
</dbReference>
<dbReference type="Gene3D" id="3.40.50.720">
    <property type="entry name" value="NAD(P)-binding Rossmann-like Domain"/>
    <property type="match status" value="1"/>
</dbReference>
<comment type="similarity">
    <text evidence="8">Belongs to the shikimate dehydrogenase family.</text>
</comment>
<dbReference type="CDD" id="cd01065">
    <property type="entry name" value="NAD_bind_Shikimate_DH"/>
    <property type="match status" value="1"/>
</dbReference>
<dbReference type="InterPro" id="IPR011342">
    <property type="entry name" value="Shikimate_DH"/>
</dbReference>
<dbReference type="PANTHER" id="PTHR21089">
    <property type="entry name" value="SHIKIMATE DEHYDROGENASE"/>
    <property type="match status" value="1"/>
</dbReference>
<dbReference type="OrthoDB" id="9776868at2"/>
<dbReference type="GO" id="GO:0050661">
    <property type="term" value="F:NADP binding"/>
    <property type="evidence" value="ECO:0007669"/>
    <property type="project" value="InterPro"/>
</dbReference>
<dbReference type="EMBL" id="SNZE01000001">
    <property type="protein sequence ID" value="TDR33189.1"/>
    <property type="molecule type" value="Genomic_DNA"/>
</dbReference>
<evidence type="ECO:0000256" key="5">
    <source>
        <dbReference type="ARBA" id="ARBA00023002"/>
    </source>
</evidence>
<dbReference type="InterPro" id="IPR046346">
    <property type="entry name" value="Aminoacid_DH-like_N_sf"/>
</dbReference>
<dbReference type="GO" id="GO:0005829">
    <property type="term" value="C:cytosol"/>
    <property type="evidence" value="ECO:0007669"/>
    <property type="project" value="TreeGrafter"/>
</dbReference>
<feature type="binding site" evidence="8">
    <location>
        <begin position="134"/>
        <end position="138"/>
    </location>
    <ligand>
        <name>NADP(+)</name>
        <dbReference type="ChEBI" id="CHEBI:58349"/>
    </ligand>
</feature>
<evidence type="ECO:0000256" key="1">
    <source>
        <dbReference type="ARBA" id="ARBA00004871"/>
    </source>
</evidence>
<reference evidence="12 13" key="1">
    <citation type="submission" date="2019-03" db="EMBL/GenBank/DDBJ databases">
        <title>Genomic Encyclopedia of Type Strains, Phase IV (KMG-IV): sequencing the most valuable type-strain genomes for metagenomic binning, comparative biology and taxonomic classification.</title>
        <authorList>
            <person name="Goeker M."/>
        </authorList>
    </citation>
    <scope>NUCLEOTIDE SEQUENCE [LARGE SCALE GENOMIC DNA]</scope>
    <source>
        <strain evidence="12 13">DSM 102852</strain>
    </source>
</reference>
<dbReference type="Pfam" id="PF18317">
    <property type="entry name" value="SDH_C"/>
    <property type="match status" value="1"/>
</dbReference>
<feature type="binding site" evidence="8">
    <location>
        <position position="261"/>
    </location>
    <ligand>
        <name>NADP(+)</name>
        <dbReference type="ChEBI" id="CHEBI:58349"/>
    </ligand>
</feature>
<dbReference type="UniPathway" id="UPA00053">
    <property type="reaction ID" value="UER00087"/>
</dbReference>
<evidence type="ECO:0000256" key="4">
    <source>
        <dbReference type="ARBA" id="ARBA00022857"/>
    </source>
</evidence>
<evidence type="ECO:0000256" key="6">
    <source>
        <dbReference type="ARBA" id="ARBA00023141"/>
    </source>
</evidence>
<feature type="binding site" evidence="8">
    <location>
        <position position="239"/>
    </location>
    <ligand>
        <name>NADP(+)</name>
        <dbReference type="ChEBI" id="CHEBI:58349"/>
    </ligand>
</feature>
<dbReference type="RefSeq" id="WP_133618866.1">
    <property type="nucleotide sequence ID" value="NZ_SNZE01000001.1"/>
</dbReference>
<feature type="active site" description="Proton acceptor" evidence="8">
    <location>
        <position position="72"/>
    </location>
</feature>
<comment type="function">
    <text evidence="8">Involved in the biosynthesis of the chorismate, which leads to the biosynthesis of aromatic amino acids. Catalyzes the reversible NADPH linked reduction of 3-dehydroshikimate (DHSA) to yield shikimate (SA).</text>
</comment>
<name>A0A4R6YC36_9BURK</name>
<dbReference type="SUPFAM" id="SSF51735">
    <property type="entry name" value="NAD(P)-binding Rossmann-fold domains"/>
    <property type="match status" value="1"/>
</dbReference>
<dbReference type="InterPro" id="IPR041121">
    <property type="entry name" value="SDH_C"/>
</dbReference>
<evidence type="ECO:0000259" key="9">
    <source>
        <dbReference type="Pfam" id="PF01488"/>
    </source>
</evidence>
<sequence>MSAAQATPLRFAVIGNPIAHSRSPDIHVAFAKQFGIDLVYERVLATPDGFVECVNELRTLGYRGLNVTVPFKLAAFDYAAGSLSAKAQWAQAVNTLNFTGAGCMGHNTDGIGLVNDLKCNLNLSLTDKRILILGAGGAARGVLPSLLDERPAQITVVNRTEVTAQRLIEECVSQQLAVNELLSTHLDWRAWSFETDAQSSSSTGCLYDIVINATATGLTGDFAPPNGVGFAQGALAYDMMYGKITPFLKWAQELGARTADGWGMLVEQAAKSFEIWHGVAPDTCDLIAHPPHKGF</sequence>
<feature type="binding site" evidence="8">
    <location>
        <position position="241"/>
    </location>
    <ligand>
        <name>shikimate</name>
        <dbReference type="ChEBI" id="CHEBI:36208"/>
    </ligand>
</feature>
<dbReference type="InterPro" id="IPR036291">
    <property type="entry name" value="NAD(P)-bd_dom_sf"/>
</dbReference>
<dbReference type="GO" id="GO:0009073">
    <property type="term" value="P:aromatic amino acid family biosynthetic process"/>
    <property type="evidence" value="ECO:0007669"/>
    <property type="project" value="UniProtKB-KW"/>
</dbReference>
<dbReference type="GO" id="GO:0008652">
    <property type="term" value="P:amino acid biosynthetic process"/>
    <property type="evidence" value="ECO:0007669"/>
    <property type="project" value="UniProtKB-KW"/>
</dbReference>
<dbReference type="AlphaFoldDB" id="A0A4R6YC36"/>
<dbReference type="GO" id="GO:0009423">
    <property type="term" value="P:chorismate biosynthetic process"/>
    <property type="evidence" value="ECO:0007669"/>
    <property type="project" value="UniProtKB-UniRule"/>
</dbReference>
<protein>
    <recommendedName>
        <fullName evidence="2 8">Shikimate dehydrogenase (NADP(+))</fullName>
        <shortName evidence="8">SDH</shortName>
        <ecNumber evidence="2 8">1.1.1.25</ecNumber>
    </recommendedName>
</protein>
<keyword evidence="5 8" id="KW-0560">Oxidoreductase</keyword>
<feature type="binding site" evidence="8">
    <location>
        <position position="94"/>
    </location>
    <ligand>
        <name>shikimate</name>
        <dbReference type="ChEBI" id="CHEBI:36208"/>
    </ligand>
</feature>
<comment type="caution">
    <text evidence="12">The sequence shown here is derived from an EMBL/GenBank/DDBJ whole genome shotgun (WGS) entry which is preliminary data.</text>
</comment>
<dbReference type="Pfam" id="PF08501">
    <property type="entry name" value="Shikimate_dh_N"/>
    <property type="match status" value="1"/>
</dbReference>
<keyword evidence="3 8" id="KW-0028">Amino-acid biosynthesis</keyword>
<dbReference type="NCBIfam" id="TIGR00507">
    <property type="entry name" value="aroE"/>
    <property type="match status" value="1"/>
</dbReference>
<evidence type="ECO:0000259" key="11">
    <source>
        <dbReference type="Pfam" id="PF18317"/>
    </source>
</evidence>
<evidence type="ECO:0000259" key="10">
    <source>
        <dbReference type="Pfam" id="PF08501"/>
    </source>
</evidence>
<organism evidence="12 13">
    <name type="scientific">Hydromonas duriensis</name>
    <dbReference type="NCBI Taxonomy" id="1527608"/>
    <lineage>
        <taxon>Bacteria</taxon>
        <taxon>Pseudomonadati</taxon>
        <taxon>Pseudomonadota</taxon>
        <taxon>Betaproteobacteria</taxon>
        <taxon>Burkholderiales</taxon>
        <taxon>Burkholderiaceae</taxon>
        <taxon>Hydromonas</taxon>
    </lineage>
</organism>
<comment type="caution">
    <text evidence="8">Lacks conserved residue(s) required for the propagation of feature annotation.</text>
</comment>
<dbReference type="NCBIfam" id="NF001310">
    <property type="entry name" value="PRK00258.1-2"/>
    <property type="match status" value="1"/>
</dbReference>
<dbReference type="InterPro" id="IPR022893">
    <property type="entry name" value="Shikimate_DH_fam"/>
</dbReference>
<dbReference type="InterPro" id="IPR013708">
    <property type="entry name" value="Shikimate_DH-bd_N"/>
</dbReference>
<keyword evidence="6 8" id="KW-0057">Aromatic amino acid biosynthesis</keyword>
<evidence type="ECO:0000313" key="12">
    <source>
        <dbReference type="EMBL" id="TDR33189.1"/>
    </source>
</evidence>
<comment type="catalytic activity">
    <reaction evidence="7 8">
        <text>shikimate + NADP(+) = 3-dehydroshikimate + NADPH + H(+)</text>
        <dbReference type="Rhea" id="RHEA:17737"/>
        <dbReference type="ChEBI" id="CHEBI:15378"/>
        <dbReference type="ChEBI" id="CHEBI:16630"/>
        <dbReference type="ChEBI" id="CHEBI:36208"/>
        <dbReference type="ChEBI" id="CHEBI:57783"/>
        <dbReference type="ChEBI" id="CHEBI:58349"/>
        <dbReference type="EC" id="1.1.1.25"/>
    </reaction>
</comment>
<dbReference type="Pfam" id="PF01488">
    <property type="entry name" value="Shikimate_DH"/>
    <property type="match status" value="1"/>
</dbReference>
<feature type="binding site" evidence="8">
    <location>
        <position position="68"/>
    </location>
    <ligand>
        <name>shikimate</name>
        <dbReference type="ChEBI" id="CHEBI:36208"/>
    </ligand>
</feature>